<name>A0ABV9U327_9ACTN</name>
<organism evidence="3 4">
    <name type="scientific">Actinomadura gamaensis</name>
    <dbReference type="NCBI Taxonomy" id="1763541"/>
    <lineage>
        <taxon>Bacteria</taxon>
        <taxon>Bacillati</taxon>
        <taxon>Actinomycetota</taxon>
        <taxon>Actinomycetes</taxon>
        <taxon>Streptosporangiales</taxon>
        <taxon>Thermomonosporaceae</taxon>
        <taxon>Actinomadura</taxon>
    </lineage>
</organism>
<protein>
    <submittedName>
        <fullName evidence="3">PPOX class F420-dependent oxidoreductase</fullName>
        <ecNumber evidence="3">1.-.-.-</ecNumber>
    </submittedName>
</protein>
<dbReference type="InterPro" id="IPR052019">
    <property type="entry name" value="F420H2_bilvrd_red/Heme_oxyg"/>
</dbReference>
<proteinExistence type="predicted"/>
<dbReference type="Proteomes" id="UP001595872">
    <property type="component" value="Unassembled WGS sequence"/>
</dbReference>
<dbReference type="GO" id="GO:0016491">
    <property type="term" value="F:oxidoreductase activity"/>
    <property type="evidence" value="ECO:0007669"/>
    <property type="project" value="UniProtKB-KW"/>
</dbReference>
<dbReference type="SUPFAM" id="SSF50475">
    <property type="entry name" value="FMN-binding split barrel"/>
    <property type="match status" value="1"/>
</dbReference>
<dbReference type="PANTHER" id="PTHR35176">
    <property type="entry name" value="HEME OXYGENASE HI_0854-RELATED"/>
    <property type="match status" value="1"/>
</dbReference>
<dbReference type="Pfam" id="PF01243">
    <property type="entry name" value="PNPOx_N"/>
    <property type="match status" value="1"/>
</dbReference>
<accession>A0ABV9U327</accession>
<dbReference type="RefSeq" id="WP_378257899.1">
    <property type="nucleotide sequence ID" value="NZ_JBHSIT010000006.1"/>
</dbReference>
<keyword evidence="1 3" id="KW-0560">Oxidoreductase</keyword>
<dbReference type="EMBL" id="JBHSIT010000006">
    <property type="protein sequence ID" value="MFC4909960.1"/>
    <property type="molecule type" value="Genomic_DNA"/>
</dbReference>
<keyword evidence="4" id="KW-1185">Reference proteome</keyword>
<dbReference type="InterPro" id="IPR012349">
    <property type="entry name" value="Split_barrel_FMN-bd"/>
</dbReference>
<evidence type="ECO:0000313" key="3">
    <source>
        <dbReference type="EMBL" id="MFC4909960.1"/>
    </source>
</evidence>
<comment type="caution">
    <text evidence="3">The sequence shown here is derived from an EMBL/GenBank/DDBJ whole genome shotgun (WGS) entry which is preliminary data.</text>
</comment>
<dbReference type="EC" id="1.-.-.-" evidence="3"/>
<feature type="domain" description="Pyridoxamine 5'-phosphate oxidase N-terminal" evidence="2">
    <location>
        <begin position="7"/>
        <end position="125"/>
    </location>
</feature>
<sequence length="142" mass="16158">MADEKGLRELLAQRKLGVLVTIKKDGRPQLSNINYHYDAERDLIRISVTDGRAKTRNLRRDPRASLHVSSSDGWSWTVAEGTAELSDVAAGEHDAAVEELVDLYRAVQGEHPDWDDYRRAMVRDHRLVVRIPVDRVYGRPLS</sequence>
<dbReference type="Gene3D" id="2.30.110.10">
    <property type="entry name" value="Electron Transport, Fmn-binding Protein, Chain A"/>
    <property type="match status" value="1"/>
</dbReference>
<evidence type="ECO:0000313" key="4">
    <source>
        <dbReference type="Proteomes" id="UP001595872"/>
    </source>
</evidence>
<dbReference type="InterPro" id="IPR019920">
    <property type="entry name" value="F420-binding_dom_put"/>
</dbReference>
<dbReference type="PANTHER" id="PTHR35176:SF2">
    <property type="entry name" value="F420H(2)-DEPENDENT REDUCTASE RV1155"/>
    <property type="match status" value="1"/>
</dbReference>
<dbReference type="NCBIfam" id="TIGR03618">
    <property type="entry name" value="Rv1155_F420"/>
    <property type="match status" value="1"/>
</dbReference>
<evidence type="ECO:0000256" key="1">
    <source>
        <dbReference type="ARBA" id="ARBA00023002"/>
    </source>
</evidence>
<dbReference type="InterPro" id="IPR011576">
    <property type="entry name" value="Pyridox_Oxase_N"/>
</dbReference>
<reference evidence="4" key="1">
    <citation type="journal article" date="2019" name="Int. J. Syst. Evol. Microbiol.">
        <title>The Global Catalogue of Microorganisms (GCM) 10K type strain sequencing project: providing services to taxonomists for standard genome sequencing and annotation.</title>
        <authorList>
            <consortium name="The Broad Institute Genomics Platform"/>
            <consortium name="The Broad Institute Genome Sequencing Center for Infectious Disease"/>
            <person name="Wu L."/>
            <person name="Ma J."/>
        </authorList>
    </citation>
    <scope>NUCLEOTIDE SEQUENCE [LARGE SCALE GENOMIC DNA]</scope>
    <source>
        <strain evidence="4">KLKA75</strain>
    </source>
</reference>
<gene>
    <name evidence="3" type="ORF">ACFPCY_21745</name>
</gene>
<evidence type="ECO:0000259" key="2">
    <source>
        <dbReference type="Pfam" id="PF01243"/>
    </source>
</evidence>